<accession>A0A243REH7</accession>
<evidence type="ECO:0000313" key="1">
    <source>
        <dbReference type="EMBL" id="OUC93118.1"/>
    </source>
</evidence>
<name>A0A243REH7_9ACTN</name>
<proteinExistence type="predicted"/>
<sequence length="228" mass="24733">MSTPNTTTRPDEITARMTGRELREIFGAVLPHAGIDDEFAPLHMLTLDASGGMLHVLATDRYTLGIVRHPLPESTTDFALTLPARAIQAVLRQIKTRASLTVTLSPHGLTIDQTSDPQLSYRLPASDEFPLLPDWRAWIAQRARLAPDPMMTAPHGVALNPAYLSRFRAATRNGSPLEMRPAGKTMLVTCGTHFLGLISPMDLTKARAASGDPLATWLPALPSRKAAA</sequence>
<dbReference type="Gene3D" id="3.10.150.10">
    <property type="entry name" value="DNA Polymerase III, subunit A, domain 2"/>
    <property type="match status" value="1"/>
</dbReference>
<dbReference type="InterPro" id="IPR046938">
    <property type="entry name" value="DNA_clamp_sf"/>
</dbReference>
<evidence type="ECO:0008006" key="3">
    <source>
        <dbReference type="Google" id="ProtNLM"/>
    </source>
</evidence>
<gene>
    <name evidence="1" type="ORF">CA984_27510</name>
</gene>
<protein>
    <recommendedName>
        <fullName evidence="3">DNA polymerase III beta sliding clamp central domain-containing protein</fullName>
    </recommendedName>
</protein>
<organism evidence="1 2">
    <name type="scientific">Streptosporangium minutum</name>
    <dbReference type="NCBI Taxonomy" id="569862"/>
    <lineage>
        <taxon>Bacteria</taxon>
        <taxon>Bacillati</taxon>
        <taxon>Actinomycetota</taxon>
        <taxon>Actinomycetes</taxon>
        <taxon>Streptosporangiales</taxon>
        <taxon>Streptosporangiaceae</taxon>
        <taxon>Streptosporangium</taxon>
    </lineage>
</organism>
<keyword evidence="2" id="KW-1185">Reference proteome</keyword>
<dbReference type="RefSeq" id="WP_086576446.1">
    <property type="nucleotide sequence ID" value="NZ_NGFP01000148.1"/>
</dbReference>
<comment type="caution">
    <text evidence="1">The sequence shown here is derived from an EMBL/GenBank/DDBJ whole genome shotgun (WGS) entry which is preliminary data.</text>
</comment>
<dbReference type="Proteomes" id="UP000194761">
    <property type="component" value="Unassembled WGS sequence"/>
</dbReference>
<reference evidence="1 2" key="1">
    <citation type="submission" date="2017-05" db="EMBL/GenBank/DDBJ databases">
        <title>Biotechnological potential of actinobacteria isolated from South African environments.</title>
        <authorList>
            <person name="Le Roes-Hill M."/>
            <person name="Prins A."/>
            <person name="Durrell K.A."/>
        </authorList>
    </citation>
    <scope>NUCLEOTIDE SEQUENCE [LARGE SCALE GENOMIC DNA]</scope>
    <source>
        <strain evidence="1">M26</strain>
    </source>
</reference>
<dbReference type="SUPFAM" id="SSF55979">
    <property type="entry name" value="DNA clamp"/>
    <property type="match status" value="1"/>
</dbReference>
<dbReference type="EMBL" id="NGFP01000148">
    <property type="protein sequence ID" value="OUC93118.1"/>
    <property type="molecule type" value="Genomic_DNA"/>
</dbReference>
<evidence type="ECO:0000313" key="2">
    <source>
        <dbReference type="Proteomes" id="UP000194761"/>
    </source>
</evidence>
<dbReference type="AlphaFoldDB" id="A0A243REH7"/>